<reference evidence="6" key="1">
    <citation type="submission" date="2021-07" db="EMBL/GenBank/DDBJ databases">
        <title>Pseudohoeflea marina sp. nov. a polyhydroxyalcanoate-producing bacterium.</title>
        <authorList>
            <person name="Zheng W."/>
            <person name="Yu S."/>
            <person name="Huang Y."/>
        </authorList>
    </citation>
    <scope>NUCLEOTIDE SEQUENCE</scope>
    <source>
        <strain evidence="6">DP4N28-3</strain>
    </source>
</reference>
<dbReference type="Pfam" id="PF03167">
    <property type="entry name" value="UDG"/>
    <property type="match status" value="1"/>
</dbReference>
<gene>
    <name evidence="6" type="ORF">KY465_11145</name>
</gene>
<feature type="domain" description="Uracil-DNA glycosylase-like" evidence="5">
    <location>
        <begin position="62"/>
        <end position="228"/>
    </location>
</feature>
<evidence type="ECO:0000256" key="2">
    <source>
        <dbReference type="ARBA" id="ARBA00022801"/>
    </source>
</evidence>
<name>A0ABS6WPE0_9HYPH</name>
<dbReference type="EMBL" id="JAHWQX010000003">
    <property type="protein sequence ID" value="MBW3097834.1"/>
    <property type="molecule type" value="Genomic_DNA"/>
</dbReference>
<dbReference type="SMART" id="SM00987">
    <property type="entry name" value="UreE_C"/>
    <property type="match status" value="1"/>
</dbReference>
<evidence type="ECO:0000313" key="6">
    <source>
        <dbReference type="EMBL" id="MBW3097834.1"/>
    </source>
</evidence>
<evidence type="ECO:0000259" key="5">
    <source>
        <dbReference type="SMART" id="SM00986"/>
    </source>
</evidence>
<keyword evidence="3" id="KW-0234">DNA repair</keyword>
<sequence>MARPDRAHRNPDKSGNPARSISDAVIEPPHDCALCPRLRAYILATRRAHPDWHNGPVPTWYPADGADTTELLIIGLAPGLRGANRTGRPFTGDYAGDLLYATLIRHGFARGTFAARPDDGLQLARTAITNAVRCVPPENKPVGAEINTCRQFLSASMEALPRLRAIVTLGKISHDSTIRTLGGRLAAHPFGHAAETEIDGLRIFSSYHCSRYNTNTGRLTPEMFDAVFQNVARFLG</sequence>
<dbReference type="InterPro" id="IPR051536">
    <property type="entry name" value="UDG_Type-4/5"/>
</dbReference>
<keyword evidence="2" id="KW-0378">Hydrolase</keyword>
<feature type="compositionally biased region" description="Basic and acidic residues" evidence="4">
    <location>
        <begin position="1"/>
        <end position="12"/>
    </location>
</feature>
<dbReference type="PANTHER" id="PTHR33693:SF3">
    <property type="entry name" value="TYPE-5 URACIL-DNA GLYCOSYLASE"/>
    <property type="match status" value="1"/>
</dbReference>
<evidence type="ECO:0000313" key="7">
    <source>
        <dbReference type="Proteomes" id="UP001430804"/>
    </source>
</evidence>
<dbReference type="CDD" id="cd10031">
    <property type="entry name" value="UDG-F5_TTUDGB_like"/>
    <property type="match status" value="1"/>
</dbReference>
<dbReference type="RefSeq" id="WP_219201799.1">
    <property type="nucleotide sequence ID" value="NZ_JAHWQX010000003.1"/>
</dbReference>
<comment type="caution">
    <text evidence="6">The sequence shown here is derived from an EMBL/GenBank/DDBJ whole genome shotgun (WGS) entry which is preliminary data.</text>
</comment>
<dbReference type="InterPro" id="IPR044147">
    <property type="entry name" value="UdgB-like"/>
</dbReference>
<evidence type="ECO:0000256" key="1">
    <source>
        <dbReference type="ARBA" id="ARBA00022763"/>
    </source>
</evidence>
<evidence type="ECO:0000256" key="4">
    <source>
        <dbReference type="SAM" id="MobiDB-lite"/>
    </source>
</evidence>
<dbReference type="SMART" id="SM00986">
    <property type="entry name" value="UDG"/>
    <property type="match status" value="1"/>
</dbReference>
<feature type="region of interest" description="Disordered" evidence="4">
    <location>
        <begin position="1"/>
        <end position="23"/>
    </location>
</feature>
<accession>A0ABS6WPE0</accession>
<dbReference type="InterPro" id="IPR005122">
    <property type="entry name" value="Uracil-DNA_glycosylase-like"/>
</dbReference>
<protein>
    <submittedName>
        <fullName evidence="6">Uracil-DNA glycosylase</fullName>
    </submittedName>
</protein>
<dbReference type="Proteomes" id="UP001430804">
    <property type="component" value="Unassembled WGS sequence"/>
</dbReference>
<organism evidence="6 7">
    <name type="scientific">Pseudohoeflea coraliihabitans</name>
    <dbReference type="NCBI Taxonomy" id="2860393"/>
    <lineage>
        <taxon>Bacteria</taxon>
        <taxon>Pseudomonadati</taxon>
        <taxon>Pseudomonadota</taxon>
        <taxon>Alphaproteobacteria</taxon>
        <taxon>Hyphomicrobiales</taxon>
        <taxon>Rhizobiaceae</taxon>
        <taxon>Pseudohoeflea</taxon>
    </lineage>
</organism>
<evidence type="ECO:0000256" key="3">
    <source>
        <dbReference type="ARBA" id="ARBA00023204"/>
    </source>
</evidence>
<keyword evidence="1" id="KW-0227">DNA damage</keyword>
<proteinExistence type="predicted"/>
<keyword evidence="7" id="KW-1185">Reference proteome</keyword>
<dbReference type="PANTHER" id="PTHR33693">
    <property type="entry name" value="TYPE-5 URACIL-DNA GLYCOSYLASE"/>
    <property type="match status" value="1"/>
</dbReference>